<feature type="compositionally biased region" description="Basic and acidic residues" evidence="1">
    <location>
        <begin position="14"/>
        <end position="48"/>
    </location>
</feature>
<sequence>MNEVKKHPSIAWEKSSKPAGREEKVISLKEKRAEREDSGQEELKTEISIENEEKKPAKVIYITSGFGKIASAGAASTPICQAA</sequence>
<evidence type="ECO:0000313" key="2">
    <source>
        <dbReference type="EMBL" id="MDN4073851.1"/>
    </source>
</evidence>
<dbReference type="EMBL" id="JAUHLN010000002">
    <property type="protein sequence ID" value="MDN4073851.1"/>
    <property type="molecule type" value="Genomic_DNA"/>
</dbReference>
<proteinExistence type="predicted"/>
<evidence type="ECO:0000313" key="3">
    <source>
        <dbReference type="Proteomes" id="UP001168694"/>
    </source>
</evidence>
<name>A0ABT8E7F8_9BACL</name>
<dbReference type="Proteomes" id="UP001168694">
    <property type="component" value="Unassembled WGS sequence"/>
</dbReference>
<dbReference type="RefSeq" id="WP_290399944.1">
    <property type="nucleotide sequence ID" value="NZ_JAUHLN010000002.1"/>
</dbReference>
<organism evidence="2 3">
    <name type="scientific">Fictibacillus terranigra</name>
    <dbReference type="NCBI Taxonomy" id="3058424"/>
    <lineage>
        <taxon>Bacteria</taxon>
        <taxon>Bacillati</taxon>
        <taxon>Bacillota</taxon>
        <taxon>Bacilli</taxon>
        <taxon>Bacillales</taxon>
        <taxon>Fictibacillaceae</taxon>
        <taxon>Fictibacillus</taxon>
    </lineage>
</organism>
<feature type="region of interest" description="Disordered" evidence="1">
    <location>
        <begin position="1"/>
        <end position="48"/>
    </location>
</feature>
<protein>
    <submittedName>
        <fullName evidence="2">Uncharacterized protein</fullName>
    </submittedName>
</protein>
<reference evidence="2" key="1">
    <citation type="submission" date="2023-06" db="EMBL/GenBank/DDBJ databases">
        <title>Draft Genome Sequences of Representative Paenibacillus Polymyxa, Bacillus cereus, Fictibacillus sp., and Brevibacillus agri Strains Isolated from Amazonian Dark Earth.</title>
        <authorList>
            <person name="Pellegrinetti T.A."/>
            <person name="Cunha I.C.M."/>
            <person name="Chaves M.G."/>
            <person name="Freitas A.S."/>
            <person name="Silva A.V.R."/>
            <person name="Tsai S.M."/>
            <person name="Mendes L.W."/>
        </authorList>
    </citation>
    <scope>NUCLEOTIDE SEQUENCE</scope>
    <source>
        <strain evidence="2">CENA-BCM004</strain>
    </source>
</reference>
<evidence type="ECO:0000256" key="1">
    <source>
        <dbReference type="SAM" id="MobiDB-lite"/>
    </source>
</evidence>
<accession>A0ABT8E7F8</accession>
<keyword evidence="3" id="KW-1185">Reference proteome</keyword>
<comment type="caution">
    <text evidence="2">The sequence shown here is derived from an EMBL/GenBank/DDBJ whole genome shotgun (WGS) entry which is preliminary data.</text>
</comment>
<gene>
    <name evidence="2" type="ORF">QYF49_12635</name>
</gene>